<gene>
    <name evidence="2" type="ORF">SAMN05444142_10569</name>
</gene>
<accession>A0A1H0ETZ5</accession>
<name>A0A1H0ETZ5_9RHOB</name>
<feature type="transmembrane region" description="Helical" evidence="1">
    <location>
        <begin position="69"/>
        <end position="90"/>
    </location>
</feature>
<evidence type="ECO:0008006" key="4">
    <source>
        <dbReference type="Google" id="ProtNLM"/>
    </source>
</evidence>
<protein>
    <recommendedName>
        <fullName evidence="4">YIP1 family protein</fullName>
    </recommendedName>
</protein>
<proteinExistence type="predicted"/>
<dbReference type="AlphaFoldDB" id="A0A1H0ETZ5"/>
<dbReference type="OrthoDB" id="7771437at2"/>
<sequence>MALVTDIVATYRGPGRVVARLLAAPVHEGRALALLMGACILVFVSQWPVLARRAHLEEMDLQMLLGASLLAWLFIAPLMFYVLAYVAYLVMRAIGGRGDAYAVRLAIFWAFLASSPLILLNGLVAGFIGPGIQLQVVGAAWVVVFAWFAVTGLRRAGWGAV</sequence>
<evidence type="ECO:0000313" key="2">
    <source>
        <dbReference type="EMBL" id="SHK41232.1"/>
    </source>
</evidence>
<evidence type="ECO:0000256" key="1">
    <source>
        <dbReference type="SAM" id="Phobius"/>
    </source>
</evidence>
<reference evidence="2 3" key="1">
    <citation type="submission" date="2016-11" db="EMBL/GenBank/DDBJ databases">
        <authorList>
            <person name="Varghese N."/>
            <person name="Submissions S."/>
        </authorList>
    </citation>
    <scope>NUCLEOTIDE SEQUENCE [LARGE SCALE GENOMIC DNA]</scope>
    <source>
        <strain evidence="2 3">DSM 29620</strain>
    </source>
</reference>
<dbReference type="EMBL" id="FQZZ01000005">
    <property type="protein sequence ID" value="SHK41232.1"/>
    <property type="molecule type" value="Genomic_DNA"/>
</dbReference>
<keyword evidence="1" id="KW-0472">Membrane</keyword>
<feature type="transmembrane region" description="Helical" evidence="1">
    <location>
        <begin position="31"/>
        <end position="49"/>
    </location>
</feature>
<dbReference type="Proteomes" id="UP000324252">
    <property type="component" value="Unassembled WGS sequence"/>
</dbReference>
<organism evidence="2 3">
    <name type="scientific">Lutimaribacter pacificus</name>
    <dbReference type="NCBI Taxonomy" id="391948"/>
    <lineage>
        <taxon>Bacteria</taxon>
        <taxon>Pseudomonadati</taxon>
        <taxon>Pseudomonadota</taxon>
        <taxon>Alphaproteobacteria</taxon>
        <taxon>Rhodobacterales</taxon>
        <taxon>Roseobacteraceae</taxon>
        <taxon>Lutimaribacter</taxon>
    </lineage>
</organism>
<dbReference type="RefSeq" id="WP_149787460.1">
    <property type="nucleotide sequence ID" value="NZ_FNIO01000002.1"/>
</dbReference>
<evidence type="ECO:0000313" key="3">
    <source>
        <dbReference type="Proteomes" id="UP000324252"/>
    </source>
</evidence>
<feature type="transmembrane region" description="Helical" evidence="1">
    <location>
        <begin position="134"/>
        <end position="153"/>
    </location>
</feature>
<keyword evidence="3" id="KW-1185">Reference proteome</keyword>
<feature type="transmembrane region" description="Helical" evidence="1">
    <location>
        <begin position="102"/>
        <end position="128"/>
    </location>
</feature>
<keyword evidence="1" id="KW-0812">Transmembrane</keyword>
<keyword evidence="1" id="KW-1133">Transmembrane helix</keyword>